<dbReference type="EMBL" id="JXTC01000017">
    <property type="protein sequence ID" value="PON99717.1"/>
    <property type="molecule type" value="Genomic_DNA"/>
</dbReference>
<dbReference type="InParanoid" id="A0A2P5FPH3"/>
<keyword evidence="2" id="KW-1185">Reference proteome</keyword>
<sequence length="111" mass="12482">MGTGKWGKKKAICYVPIFKSLIKCLVGEIEKLTEHIAYSKMLSFRPLINVEPPPACAAHCISRCLNAFQVGHHVKQSNDNNNGGDLWYCTASSLPHFLSSRKNLPFFKKIF</sequence>
<proteinExistence type="predicted"/>
<evidence type="ECO:0000313" key="1">
    <source>
        <dbReference type="EMBL" id="PON99717.1"/>
    </source>
</evidence>
<dbReference type="OrthoDB" id="10278399at2759"/>
<organism evidence="1 2">
    <name type="scientific">Trema orientale</name>
    <name type="common">Charcoal tree</name>
    <name type="synonym">Celtis orientalis</name>
    <dbReference type="NCBI Taxonomy" id="63057"/>
    <lineage>
        <taxon>Eukaryota</taxon>
        <taxon>Viridiplantae</taxon>
        <taxon>Streptophyta</taxon>
        <taxon>Embryophyta</taxon>
        <taxon>Tracheophyta</taxon>
        <taxon>Spermatophyta</taxon>
        <taxon>Magnoliopsida</taxon>
        <taxon>eudicotyledons</taxon>
        <taxon>Gunneridae</taxon>
        <taxon>Pentapetalae</taxon>
        <taxon>rosids</taxon>
        <taxon>fabids</taxon>
        <taxon>Rosales</taxon>
        <taxon>Cannabaceae</taxon>
        <taxon>Trema</taxon>
    </lineage>
</organism>
<gene>
    <name evidence="1" type="ORF">TorRG33x02_044820</name>
</gene>
<comment type="caution">
    <text evidence="1">The sequence shown here is derived from an EMBL/GenBank/DDBJ whole genome shotgun (WGS) entry which is preliminary data.</text>
</comment>
<protein>
    <submittedName>
        <fullName evidence="1">Uncharacterized protein</fullName>
    </submittedName>
</protein>
<dbReference type="Proteomes" id="UP000237000">
    <property type="component" value="Unassembled WGS sequence"/>
</dbReference>
<name>A0A2P5FPH3_TREOI</name>
<accession>A0A2P5FPH3</accession>
<evidence type="ECO:0000313" key="2">
    <source>
        <dbReference type="Proteomes" id="UP000237000"/>
    </source>
</evidence>
<dbReference type="AlphaFoldDB" id="A0A2P5FPH3"/>
<reference evidence="2" key="1">
    <citation type="submission" date="2016-06" db="EMBL/GenBank/DDBJ databases">
        <title>Parallel loss of symbiosis genes in relatives of nitrogen-fixing non-legume Parasponia.</title>
        <authorList>
            <person name="Van Velzen R."/>
            <person name="Holmer R."/>
            <person name="Bu F."/>
            <person name="Rutten L."/>
            <person name="Van Zeijl A."/>
            <person name="Liu W."/>
            <person name="Santuari L."/>
            <person name="Cao Q."/>
            <person name="Sharma T."/>
            <person name="Shen D."/>
            <person name="Roswanjaya Y."/>
            <person name="Wardhani T."/>
            <person name="Kalhor M.S."/>
            <person name="Jansen J."/>
            <person name="Van den Hoogen J."/>
            <person name="Gungor B."/>
            <person name="Hartog M."/>
            <person name="Hontelez J."/>
            <person name="Verver J."/>
            <person name="Yang W.-C."/>
            <person name="Schijlen E."/>
            <person name="Repin R."/>
            <person name="Schilthuizen M."/>
            <person name="Schranz E."/>
            <person name="Heidstra R."/>
            <person name="Miyata K."/>
            <person name="Fedorova E."/>
            <person name="Kohlen W."/>
            <person name="Bisseling T."/>
            <person name="Smit S."/>
            <person name="Geurts R."/>
        </authorList>
    </citation>
    <scope>NUCLEOTIDE SEQUENCE [LARGE SCALE GENOMIC DNA]</scope>
    <source>
        <strain evidence="2">cv. RG33-2</strain>
    </source>
</reference>